<comment type="cofactor">
    <cofactor evidence="1 12">
        <name>Ca(2+)</name>
        <dbReference type="ChEBI" id="CHEBI:29108"/>
    </cofactor>
</comment>
<evidence type="ECO:0000256" key="15">
    <source>
        <dbReference type="SAM" id="SignalP"/>
    </source>
</evidence>
<evidence type="ECO:0000256" key="10">
    <source>
        <dbReference type="ARBA" id="ARBA00048605"/>
    </source>
</evidence>
<evidence type="ECO:0000256" key="13">
    <source>
        <dbReference type="PIRSR" id="PIRSR601382-3"/>
    </source>
</evidence>
<comment type="catalytic activity">
    <reaction evidence="9">
        <text>N(4)-(alpha-D-Man-(1-&gt;2)-alpha-D-Man-(1-&gt;2)-alpha-D-Man-(1-&gt;3)-[alpha-D-Man-(1-&gt;3)-[alpha-D-Man-(1-&gt;2)-alpha-D-Man-(1-&gt;6)]-alpha-D-Man-(1-&gt;6)]-beta-D-Man-(1-&gt;4)-beta-D-GlcNAc-(1-&gt;4)-beta-D-GlcNAc)-L-asparaginyl-[protein] (N-glucan mannose isomer 8A1,2,3B1,3) + 3 H2O = N(4)-(alpha-D-Man-(1-&gt;3)-[alpha-D-Man-(1-&gt;3)-[alpha-D-Man-(1-&gt;6)]-alpha-D-Man-(1-&gt;6)]-beta-D-Man-(1-&gt;4)-beta-D-GlcNAc-(1-&gt;4)-beta-D-GlcNAc)-L-asparaginyl-[protein] (N-glucan mannose isomer 5A1,2) + 3 beta-D-mannose</text>
        <dbReference type="Rhea" id="RHEA:56028"/>
        <dbReference type="Rhea" id="RHEA-COMP:14358"/>
        <dbReference type="Rhea" id="RHEA-COMP:14367"/>
        <dbReference type="ChEBI" id="CHEBI:15377"/>
        <dbReference type="ChEBI" id="CHEBI:28563"/>
        <dbReference type="ChEBI" id="CHEBI:59087"/>
        <dbReference type="ChEBI" id="CHEBI:60628"/>
        <dbReference type="EC" id="3.2.1.113"/>
    </reaction>
</comment>
<dbReference type="Pfam" id="PF01532">
    <property type="entry name" value="Glyco_hydro_47"/>
    <property type="match status" value="1"/>
</dbReference>
<comment type="similarity">
    <text evidence="3 14">Belongs to the glycosyl hydrolase 47 family.</text>
</comment>
<name>A0A4Y7THF2_COPMI</name>
<keyword evidence="8 14" id="KW-0326">Glycosidase</keyword>
<dbReference type="PANTHER" id="PTHR11742">
    <property type="entry name" value="MANNOSYL-OLIGOSACCHARIDE ALPHA-1,2-MANNOSIDASE-RELATED"/>
    <property type="match status" value="1"/>
</dbReference>
<evidence type="ECO:0000256" key="8">
    <source>
        <dbReference type="ARBA" id="ARBA00023295"/>
    </source>
</evidence>
<dbReference type="PRINTS" id="PR00747">
    <property type="entry name" value="GLYHDRLASE47"/>
</dbReference>
<dbReference type="EC" id="3.2.1.-" evidence="14"/>
<keyword evidence="17" id="KW-1185">Reference proteome</keyword>
<dbReference type="STRING" id="71717.A0A4Y7THF2"/>
<proteinExistence type="inferred from homology"/>
<evidence type="ECO:0000256" key="5">
    <source>
        <dbReference type="ARBA" id="ARBA00022801"/>
    </source>
</evidence>
<evidence type="ECO:0000256" key="3">
    <source>
        <dbReference type="ARBA" id="ARBA00007658"/>
    </source>
</evidence>
<dbReference type="GO" id="GO:0036503">
    <property type="term" value="P:ERAD pathway"/>
    <property type="evidence" value="ECO:0007669"/>
    <property type="project" value="UniProtKB-ARBA"/>
</dbReference>
<organism evidence="16 17">
    <name type="scientific">Coprinellus micaceus</name>
    <name type="common">Glistening ink-cap mushroom</name>
    <name type="synonym">Coprinus micaceus</name>
    <dbReference type="NCBI Taxonomy" id="71717"/>
    <lineage>
        <taxon>Eukaryota</taxon>
        <taxon>Fungi</taxon>
        <taxon>Dikarya</taxon>
        <taxon>Basidiomycota</taxon>
        <taxon>Agaricomycotina</taxon>
        <taxon>Agaricomycetes</taxon>
        <taxon>Agaricomycetidae</taxon>
        <taxon>Agaricales</taxon>
        <taxon>Agaricineae</taxon>
        <taxon>Psathyrellaceae</taxon>
        <taxon>Coprinellus</taxon>
    </lineage>
</organism>
<evidence type="ECO:0000256" key="14">
    <source>
        <dbReference type="RuleBase" id="RU361193"/>
    </source>
</evidence>
<dbReference type="OrthoDB" id="8118055at2759"/>
<comment type="caution">
    <text evidence="16">The sequence shown here is derived from an EMBL/GenBank/DDBJ whole genome shotgun (WGS) entry which is preliminary data.</text>
</comment>
<dbReference type="AlphaFoldDB" id="A0A4Y7THF2"/>
<feature type="chain" id="PRO_5021495848" description="alpha-1,2-Mannosidase" evidence="15">
    <location>
        <begin position="20"/>
        <end position="547"/>
    </location>
</feature>
<evidence type="ECO:0000256" key="6">
    <source>
        <dbReference type="ARBA" id="ARBA00023157"/>
    </source>
</evidence>
<feature type="active site" evidence="11">
    <location>
        <position position="256"/>
    </location>
</feature>
<feature type="signal peptide" evidence="15">
    <location>
        <begin position="1"/>
        <end position="19"/>
    </location>
</feature>
<evidence type="ECO:0000256" key="12">
    <source>
        <dbReference type="PIRSR" id="PIRSR601382-2"/>
    </source>
</evidence>
<feature type="active site" evidence="11">
    <location>
        <position position="407"/>
    </location>
</feature>
<dbReference type="Proteomes" id="UP000298030">
    <property type="component" value="Unassembled WGS sequence"/>
</dbReference>
<feature type="active site" description="Proton donor" evidence="11">
    <location>
        <position position="126"/>
    </location>
</feature>
<dbReference type="Gene3D" id="1.50.10.10">
    <property type="match status" value="1"/>
</dbReference>
<dbReference type="GO" id="GO:0004571">
    <property type="term" value="F:mannosyl-oligosaccharide 1,2-alpha-mannosidase activity"/>
    <property type="evidence" value="ECO:0007669"/>
    <property type="project" value="UniProtKB-EC"/>
</dbReference>
<keyword evidence="7" id="KW-0325">Glycoprotein</keyword>
<evidence type="ECO:0000256" key="9">
    <source>
        <dbReference type="ARBA" id="ARBA00047669"/>
    </source>
</evidence>
<gene>
    <name evidence="16" type="ORF">FA13DRAFT_232922</name>
</gene>
<dbReference type="GO" id="GO:0005783">
    <property type="term" value="C:endoplasmic reticulum"/>
    <property type="evidence" value="ECO:0007669"/>
    <property type="project" value="TreeGrafter"/>
</dbReference>
<keyword evidence="12" id="KW-0106">Calcium</keyword>
<sequence length="547" mass="60766">MKLLRILPVPFLLLSTAYGGLVQSVNPQVPLEYALVKAEVVEMFEHGYQQYKNYAWGYDNLAPLTRTYNQGRNGWGATIVDAMGTMSIMAGESIVLDSWLKEAINYTAHIDFSQSKQENERVSIFETTIRYLGGMLSTYELTNEEYPELLGQSVKLADKLAYGWVGSNNIPYGWLNFTNNEPQVTVTNIAEAGTLTLEWEVLSKFTGNKTYEDLVLRSVNQIAKLEMPLPGLAPVWIDPTTSSFSGGYITWGGGGDSYFEYLIKHARLSNTDDSIYADSWATAIDSSITHLLKTSTVGNHTYLADYDSDGLIRHTSSHLACFHGGNFLLGGKLLDNQTIVDVGLALVDGCWNTYASTATGIGPESFGFISEDGSFTGPGDVISDEQLEFYNKTGFYPRSTPYVHRPEVLESNFYAWRVTGDTKYLDRAKSAVHSLNTYIRVPSGFAGLWNVNQPGGGLIDDTESFWFAETLKYLYLTFDDPTRFSLDEYVFTTEAQLFKAPPPKEKYGSGTLRKPTGTFRLTEGPAGPAYSDSPGARMAHLDHRIRD</sequence>
<dbReference type="InterPro" id="IPR012341">
    <property type="entry name" value="6hp_glycosidase-like_sf"/>
</dbReference>
<protein>
    <recommendedName>
        <fullName evidence="14">alpha-1,2-Mannosidase</fullName>
        <ecNumber evidence="14">3.2.1.-</ecNumber>
    </recommendedName>
</protein>
<evidence type="ECO:0000313" key="16">
    <source>
        <dbReference type="EMBL" id="TEB32929.1"/>
    </source>
</evidence>
<keyword evidence="4 15" id="KW-0732">Signal</keyword>
<accession>A0A4Y7THF2</accession>
<dbReference type="InterPro" id="IPR001382">
    <property type="entry name" value="Glyco_hydro_47"/>
</dbReference>
<reference evidence="16 17" key="1">
    <citation type="journal article" date="2019" name="Nat. Ecol. Evol.">
        <title>Megaphylogeny resolves global patterns of mushroom evolution.</title>
        <authorList>
            <person name="Varga T."/>
            <person name="Krizsan K."/>
            <person name="Foldi C."/>
            <person name="Dima B."/>
            <person name="Sanchez-Garcia M."/>
            <person name="Sanchez-Ramirez S."/>
            <person name="Szollosi G.J."/>
            <person name="Szarkandi J.G."/>
            <person name="Papp V."/>
            <person name="Albert L."/>
            <person name="Andreopoulos W."/>
            <person name="Angelini C."/>
            <person name="Antonin V."/>
            <person name="Barry K.W."/>
            <person name="Bougher N.L."/>
            <person name="Buchanan P."/>
            <person name="Buyck B."/>
            <person name="Bense V."/>
            <person name="Catcheside P."/>
            <person name="Chovatia M."/>
            <person name="Cooper J."/>
            <person name="Damon W."/>
            <person name="Desjardin D."/>
            <person name="Finy P."/>
            <person name="Geml J."/>
            <person name="Haridas S."/>
            <person name="Hughes K."/>
            <person name="Justo A."/>
            <person name="Karasinski D."/>
            <person name="Kautmanova I."/>
            <person name="Kiss B."/>
            <person name="Kocsube S."/>
            <person name="Kotiranta H."/>
            <person name="LaButti K.M."/>
            <person name="Lechner B.E."/>
            <person name="Liimatainen K."/>
            <person name="Lipzen A."/>
            <person name="Lukacs Z."/>
            <person name="Mihaltcheva S."/>
            <person name="Morgado L.N."/>
            <person name="Niskanen T."/>
            <person name="Noordeloos M.E."/>
            <person name="Ohm R.A."/>
            <person name="Ortiz-Santana B."/>
            <person name="Ovrebo C."/>
            <person name="Racz N."/>
            <person name="Riley R."/>
            <person name="Savchenko A."/>
            <person name="Shiryaev A."/>
            <person name="Soop K."/>
            <person name="Spirin V."/>
            <person name="Szebenyi C."/>
            <person name="Tomsovsky M."/>
            <person name="Tulloss R.E."/>
            <person name="Uehling J."/>
            <person name="Grigoriev I.V."/>
            <person name="Vagvolgyi C."/>
            <person name="Papp T."/>
            <person name="Martin F.M."/>
            <person name="Miettinen O."/>
            <person name="Hibbett D.S."/>
            <person name="Nagy L.G."/>
        </authorList>
    </citation>
    <scope>NUCLEOTIDE SEQUENCE [LARGE SCALE GENOMIC DNA]</scope>
    <source>
        <strain evidence="16 17">FP101781</strain>
    </source>
</reference>
<dbReference type="PANTHER" id="PTHR11742:SF101">
    <property type="entry name" value="MANNOSYL-OLIGOSACCHARIDE ALPHA-1,2-MANNOSIDASE 1B"/>
    <property type="match status" value="1"/>
</dbReference>
<dbReference type="InterPro" id="IPR050749">
    <property type="entry name" value="Glycosyl_Hydrolase_47"/>
</dbReference>
<evidence type="ECO:0000256" key="7">
    <source>
        <dbReference type="ARBA" id="ARBA00023180"/>
    </source>
</evidence>
<keyword evidence="12" id="KW-0479">Metal-binding</keyword>
<evidence type="ECO:0000256" key="4">
    <source>
        <dbReference type="ARBA" id="ARBA00022729"/>
    </source>
</evidence>
<evidence type="ECO:0000256" key="2">
    <source>
        <dbReference type="ARBA" id="ARBA00004922"/>
    </source>
</evidence>
<feature type="disulfide bond" evidence="13">
    <location>
        <begin position="321"/>
        <end position="350"/>
    </location>
</feature>
<comment type="catalytic activity">
    <reaction evidence="10">
        <text>N(4)-(alpha-D-Man-(1-&gt;2)-alpha-D-Man-(1-&gt;2)-alpha-D-Man-(1-&gt;3)-[alpha-D-Man-(1-&gt;2)-alpha-D-Man-(1-&gt;3)-[alpha-D-Man-(1-&gt;2)-alpha-D-Man-(1-&gt;6)]-alpha-D-Man-(1-&gt;6)]-beta-D-Man-(1-&gt;4)-beta-D-GlcNAc-(1-&gt;4)-beta-D-GlcNAc)-L-asparaginyl-[protein] (N-glucan mannose isomer 9A1,2,3B1,2,3) + 4 H2O = N(4)-(alpha-D-Man-(1-&gt;3)-[alpha-D-Man-(1-&gt;3)-[alpha-D-Man-(1-&gt;6)]-alpha-D-Man-(1-&gt;6)]-beta-D-Man-(1-&gt;4)-beta-D-GlcNAc-(1-&gt;4)-beta-D-GlcNAc)-L-asparaginyl-[protein] (N-glucan mannose isomer 5A1,2) + 4 beta-D-mannose</text>
        <dbReference type="Rhea" id="RHEA:56008"/>
        <dbReference type="Rhea" id="RHEA-COMP:14356"/>
        <dbReference type="Rhea" id="RHEA-COMP:14367"/>
        <dbReference type="ChEBI" id="CHEBI:15377"/>
        <dbReference type="ChEBI" id="CHEBI:28563"/>
        <dbReference type="ChEBI" id="CHEBI:59087"/>
        <dbReference type="ChEBI" id="CHEBI:139493"/>
        <dbReference type="EC" id="3.2.1.113"/>
    </reaction>
</comment>
<comment type="pathway">
    <text evidence="2">Protein modification; protein glycosylation.</text>
</comment>
<dbReference type="GO" id="GO:0005509">
    <property type="term" value="F:calcium ion binding"/>
    <property type="evidence" value="ECO:0007669"/>
    <property type="project" value="InterPro"/>
</dbReference>
<evidence type="ECO:0000256" key="1">
    <source>
        <dbReference type="ARBA" id="ARBA00001913"/>
    </source>
</evidence>
<feature type="active site" description="Proton donor" evidence="11">
    <location>
        <position position="364"/>
    </location>
</feature>
<dbReference type="SUPFAM" id="SSF48225">
    <property type="entry name" value="Seven-hairpin glycosidases"/>
    <property type="match status" value="1"/>
</dbReference>
<keyword evidence="6 13" id="KW-1015">Disulfide bond</keyword>
<evidence type="ECO:0000256" key="11">
    <source>
        <dbReference type="PIRSR" id="PIRSR601382-1"/>
    </source>
</evidence>
<dbReference type="InterPro" id="IPR036026">
    <property type="entry name" value="Seven-hairpin_glycosidases"/>
</dbReference>
<feature type="binding site" evidence="12">
    <location>
        <position position="493"/>
    </location>
    <ligand>
        <name>Ca(2+)</name>
        <dbReference type="ChEBI" id="CHEBI:29108"/>
    </ligand>
</feature>
<dbReference type="GO" id="GO:0005975">
    <property type="term" value="P:carbohydrate metabolic process"/>
    <property type="evidence" value="ECO:0007669"/>
    <property type="project" value="InterPro"/>
</dbReference>
<dbReference type="GO" id="GO:0016020">
    <property type="term" value="C:membrane"/>
    <property type="evidence" value="ECO:0007669"/>
    <property type="project" value="InterPro"/>
</dbReference>
<dbReference type="EMBL" id="QPFP01000014">
    <property type="protein sequence ID" value="TEB32929.1"/>
    <property type="molecule type" value="Genomic_DNA"/>
</dbReference>
<evidence type="ECO:0000313" key="17">
    <source>
        <dbReference type="Proteomes" id="UP000298030"/>
    </source>
</evidence>
<keyword evidence="5 14" id="KW-0378">Hydrolase</keyword>